<reference evidence="1" key="1">
    <citation type="submission" date="2020-06" db="EMBL/GenBank/DDBJ databases">
        <authorList>
            <person name="Dong N."/>
        </authorList>
    </citation>
    <scope>NUCLEOTIDE SEQUENCE</scope>
    <source>
        <strain evidence="1">R655-4</strain>
    </source>
</reference>
<protein>
    <submittedName>
        <fullName evidence="1">Uncharacterized protein</fullName>
    </submittedName>
</protein>
<evidence type="ECO:0000313" key="1">
    <source>
        <dbReference type="EMBL" id="MDM1072120.1"/>
    </source>
</evidence>
<evidence type="ECO:0000313" key="2">
    <source>
        <dbReference type="Proteomes" id="UP001170959"/>
    </source>
</evidence>
<dbReference type="AlphaFoldDB" id="A0AAJ1QDN6"/>
<organism evidence="1 2">
    <name type="scientific">Empedobacter brevis</name>
    <dbReference type="NCBI Taxonomy" id="247"/>
    <lineage>
        <taxon>Bacteria</taxon>
        <taxon>Pseudomonadati</taxon>
        <taxon>Bacteroidota</taxon>
        <taxon>Flavobacteriia</taxon>
        <taxon>Flavobacteriales</taxon>
        <taxon>Weeksellaceae</taxon>
        <taxon>Empedobacter</taxon>
    </lineage>
</organism>
<gene>
    <name evidence="1" type="ORF">HX001_06375</name>
</gene>
<reference evidence="1" key="2">
    <citation type="journal article" date="2022" name="Sci. Total Environ.">
        <title>Prevalence, transmission, and molecular epidemiology of tet(X)-positive bacteria among humans, animals, and environmental niches in China: An epidemiological, and genomic-based study.</title>
        <authorList>
            <person name="Dong N."/>
            <person name="Zeng Y."/>
            <person name="Cai C."/>
            <person name="Sun C."/>
            <person name="Lu J."/>
            <person name="Liu C."/>
            <person name="Zhou H."/>
            <person name="Sun Q."/>
            <person name="Shu L."/>
            <person name="Wang H."/>
            <person name="Wang Y."/>
            <person name="Wang S."/>
            <person name="Wu C."/>
            <person name="Chan E.W."/>
            <person name="Chen G."/>
            <person name="Shen Z."/>
            <person name="Chen S."/>
            <person name="Zhang R."/>
        </authorList>
    </citation>
    <scope>NUCLEOTIDE SEQUENCE</scope>
    <source>
        <strain evidence="1">R655-4</strain>
    </source>
</reference>
<sequence length="69" mass="8169">MNDVIICSECKSLIGKRRYTPPHKYLKESNFKEVKSMFGNVDEYLYECTKCSTKWLFETSSYGEGWIKK</sequence>
<dbReference type="EMBL" id="JACAGJ010000003">
    <property type="protein sequence ID" value="MDM1072120.1"/>
    <property type="molecule type" value="Genomic_DNA"/>
</dbReference>
<dbReference type="Proteomes" id="UP001170959">
    <property type="component" value="Unassembled WGS sequence"/>
</dbReference>
<proteinExistence type="predicted"/>
<accession>A0AAJ1QDN6</accession>
<name>A0AAJ1QDN6_9FLAO</name>
<comment type="caution">
    <text evidence="1">The sequence shown here is derived from an EMBL/GenBank/DDBJ whole genome shotgun (WGS) entry which is preliminary data.</text>
</comment>
<dbReference type="RefSeq" id="WP_286492319.1">
    <property type="nucleotide sequence ID" value="NZ_JACAGJ010000003.1"/>
</dbReference>